<sequence length="480" mass="55321">MDWKDLWHPTDRQIEAHKAVKKYKFLLYGGAVGGGKSYFLRWETLYLLLYFFNKYKITDIVAGLFCEDYPSLKDRQLSKIRKEFPLEIGRHHADHKEYGNCFLLNPGYGSGVVAFRNLDDPSKYVSAEFAVVAIDELTKNKKQVFDELRHRLRWPGIPDVKFISGSNPGSIGHGWVKKMWFDGTFEPGEEEAHLFHFVRALATDNPHLDPSYYATLSGLPPDLKAALKDGNWDRFAGQFFNEWDRTIHGECPLIKGQCNEIIGIDYGYEKPSSVGWYKIGIDGKLTRYNELYQTGLTYTMLAKKIIEMTEVDDELKYPINLEYIVADPSIWNDRAHHKDALIGESGAETMQRIFNEAWGVSRIVLVQGDNNRVVGWGRCREYLKPYKDQHDQKTAKFGVTRNCTEFNRSFPDLVFSKTRQGDVDTTGEDHAGDEFRYVVMSRPETPTPPSKHHIPTTEELIRKRVRDSLTKKKEPKIIGM</sequence>
<comment type="caution">
    <text evidence="2">The sequence shown here is derived from an EMBL/GenBank/DDBJ whole genome shotgun (WGS) entry which is preliminary data.</text>
</comment>
<accession>A0A0F9W6C7</accession>
<evidence type="ECO:0000313" key="2">
    <source>
        <dbReference type="EMBL" id="KKN73598.1"/>
    </source>
</evidence>
<dbReference type="Pfam" id="PF04466">
    <property type="entry name" value="Terminase_3"/>
    <property type="match status" value="1"/>
</dbReference>
<feature type="domain" description="Phage terminase large subunit N-terminal" evidence="1">
    <location>
        <begin position="113"/>
        <end position="216"/>
    </location>
</feature>
<dbReference type="Gene3D" id="3.40.50.300">
    <property type="entry name" value="P-loop containing nucleotide triphosphate hydrolases"/>
    <property type="match status" value="1"/>
</dbReference>
<dbReference type="InterPro" id="IPR035412">
    <property type="entry name" value="Terminase_L_N"/>
</dbReference>
<reference evidence="2" key="1">
    <citation type="journal article" date="2015" name="Nature">
        <title>Complex archaea that bridge the gap between prokaryotes and eukaryotes.</title>
        <authorList>
            <person name="Spang A."/>
            <person name="Saw J.H."/>
            <person name="Jorgensen S.L."/>
            <person name="Zaremba-Niedzwiedzka K."/>
            <person name="Martijn J."/>
            <person name="Lind A.E."/>
            <person name="van Eijk R."/>
            <person name="Schleper C."/>
            <person name="Guy L."/>
            <person name="Ettema T.J."/>
        </authorList>
    </citation>
    <scope>NUCLEOTIDE SEQUENCE</scope>
</reference>
<name>A0A0F9W6C7_9ZZZZ</name>
<dbReference type="EMBL" id="LAZR01000341">
    <property type="protein sequence ID" value="KKN73598.1"/>
    <property type="molecule type" value="Genomic_DNA"/>
</dbReference>
<protein>
    <recommendedName>
        <fullName evidence="1">Phage terminase large subunit N-terminal domain-containing protein</fullName>
    </recommendedName>
</protein>
<gene>
    <name evidence="2" type="ORF">LCGC14_0399140</name>
</gene>
<dbReference type="Gene3D" id="3.30.420.280">
    <property type="match status" value="1"/>
</dbReference>
<dbReference type="AlphaFoldDB" id="A0A0F9W6C7"/>
<organism evidence="2">
    <name type="scientific">marine sediment metagenome</name>
    <dbReference type="NCBI Taxonomy" id="412755"/>
    <lineage>
        <taxon>unclassified sequences</taxon>
        <taxon>metagenomes</taxon>
        <taxon>ecological metagenomes</taxon>
    </lineage>
</organism>
<evidence type="ECO:0000259" key="1">
    <source>
        <dbReference type="Pfam" id="PF04466"/>
    </source>
</evidence>
<proteinExistence type="predicted"/>
<dbReference type="InterPro" id="IPR027417">
    <property type="entry name" value="P-loop_NTPase"/>
</dbReference>